<protein>
    <recommendedName>
        <fullName evidence="6">Charged multivesicular body protein 5</fullName>
    </recommendedName>
</protein>
<proteinExistence type="inferred from homology"/>
<evidence type="ECO:0008006" key="6">
    <source>
        <dbReference type="Google" id="ProtNLM"/>
    </source>
</evidence>
<dbReference type="PANTHER" id="PTHR22761">
    <property type="entry name" value="CHARGED MULTIVESICULAR BODY PROTEIN"/>
    <property type="match status" value="1"/>
</dbReference>
<comment type="similarity">
    <text evidence="1">Belongs to the SNF7 family.</text>
</comment>
<dbReference type="InterPro" id="IPR005024">
    <property type="entry name" value="Snf7_fam"/>
</dbReference>
<evidence type="ECO:0000256" key="1">
    <source>
        <dbReference type="ARBA" id="ARBA00006190"/>
    </source>
</evidence>
<evidence type="ECO:0000313" key="4">
    <source>
        <dbReference type="EMBL" id="PRP84255.1"/>
    </source>
</evidence>
<dbReference type="InParanoid" id="A0A2P6NJW7"/>
<name>A0A2P6NJW7_9EUKA</name>
<gene>
    <name evidence="4" type="ORF">PROFUN_08275</name>
</gene>
<evidence type="ECO:0000313" key="5">
    <source>
        <dbReference type="Proteomes" id="UP000241769"/>
    </source>
</evidence>
<organism evidence="4 5">
    <name type="scientific">Planoprotostelium fungivorum</name>
    <dbReference type="NCBI Taxonomy" id="1890364"/>
    <lineage>
        <taxon>Eukaryota</taxon>
        <taxon>Amoebozoa</taxon>
        <taxon>Evosea</taxon>
        <taxon>Variosea</taxon>
        <taxon>Cavosteliida</taxon>
        <taxon>Cavosteliaceae</taxon>
        <taxon>Planoprotostelium</taxon>
    </lineage>
</organism>
<dbReference type="GO" id="GO:0005771">
    <property type="term" value="C:multivesicular body"/>
    <property type="evidence" value="ECO:0007669"/>
    <property type="project" value="TreeGrafter"/>
</dbReference>
<dbReference type="GO" id="GO:0006900">
    <property type="term" value="P:vesicle budding from membrane"/>
    <property type="evidence" value="ECO:0007669"/>
    <property type="project" value="TreeGrafter"/>
</dbReference>
<dbReference type="STRING" id="1890364.A0A2P6NJW7"/>
<accession>A0A2P6NJW7</accession>
<dbReference type="OrthoDB" id="3973241at2759"/>
<keyword evidence="2" id="KW-0175">Coiled coil</keyword>
<reference evidence="4 5" key="1">
    <citation type="journal article" date="2018" name="Genome Biol. Evol.">
        <title>Multiple Roots of Fruiting Body Formation in Amoebozoa.</title>
        <authorList>
            <person name="Hillmann F."/>
            <person name="Forbes G."/>
            <person name="Novohradska S."/>
            <person name="Ferling I."/>
            <person name="Riege K."/>
            <person name="Groth M."/>
            <person name="Westermann M."/>
            <person name="Marz M."/>
            <person name="Spaller T."/>
            <person name="Winckler T."/>
            <person name="Schaap P."/>
            <person name="Glockner G."/>
        </authorList>
    </citation>
    <scope>NUCLEOTIDE SEQUENCE [LARGE SCALE GENOMIC DNA]</scope>
    <source>
        <strain evidence="4 5">Jena</strain>
    </source>
</reference>
<sequence>MRRIFGGGKPATPQPTLEEATQRVDARVTVMDEKIQKLDNELIGLREKMAKVRPGTSTHNMLKQKALKVLKQRKLYEGQRDQMMNQSFNMEQVSFTTQSMKDTITTVGAMKTASKEMKKQFKHLDIDEIDNLQDDLADIYDQHNEIQDALGRSYDVGEIDESELDAELAALGDEIELDSTPSYLNDTPALPEVPNDSVAMQQAAAMK</sequence>
<dbReference type="PANTHER" id="PTHR22761:SF12">
    <property type="entry name" value="CHARGED MULTIVESICULAR BODY PROTEIN 5"/>
    <property type="match status" value="1"/>
</dbReference>
<evidence type="ECO:0000256" key="3">
    <source>
        <dbReference type="SAM" id="MobiDB-lite"/>
    </source>
</evidence>
<feature type="region of interest" description="Disordered" evidence="3">
    <location>
        <begin position="1"/>
        <end position="21"/>
    </location>
</feature>
<comment type="caution">
    <text evidence="4">The sequence shown here is derived from an EMBL/GenBank/DDBJ whole genome shotgun (WGS) entry which is preliminary data.</text>
</comment>
<dbReference type="AlphaFoldDB" id="A0A2P6NJW7"/>
<dbReference type="GO" id="GO:0032511">
    <property type="term" value="P:late endosome to vacuole transport via multivesicular body sorting pathway"/>
    <property type="evidence" value="ECO:0007669"/>
    <property type="project" value="TreeGrafter"/>
</dbReference>
<dbReference type="Pfam" id="PF03357">
    <property type="entry name" value="Snf7"/>
    <property type="match status" value="1"/>
</dbReference>
<keyword evidence="5" id="KW-1185">Reference proteome</keyword>
<dbReference type="EMBL" id="MDYQ01000066">
    <property type="protein sequence ID" value="PRP84255.1"/>
    <property type="molecule type" value="Genomic_DNA"/>
</dbReference>
<dbReference type="FunCoup" id="A0A2P6NJW7">
    <property type="interactions" value="675"/>
</dbReference>
<feature type="region of interest" description="Disordered" evidence="3">
    <location>
        <begin position="178"/>
        <end position="207"/>
    </location>
</feature>
<dbReference type="Gene3D" id="6.10.140.1230">
    <property type="match status" value="1"/>
</dbReference>
<evidence type="ECO:0000256" key="2">
    <source>
        <dbReference type="ARBA" id="ARBA00023054"/>
    </source>
</evidence>
<dbReference type="Proteomes" id="UP000241769">
    <property type="component" value="Unassembled WGS sequence"/>
</dbReference>